<dbReference type="InterPro" id="IPR038492">
    <property type="entry name" value="GBBH-like_N_sf"/>
</dbReference>
<dbReference type="AlphaFoldDB" id="K0DEY0"/>
<organism evidence="4 5">
    <name type="scientific">Paraburkholderia phenoliruptrix BR3459a</name>
    <dbReference type="NCBI Taxonomy" id="1229205"/>
    <lineage>
        <taxon>Bacteria</taxon>
        <taxon>Pseudomonadati</taxon>
        <taxon>Pseudomonadota</taxon>
        <taxon>Betaproteobacteria</taxon>
        <taxon>Burkholderiales</taxon>
        <taxon>Burkholderiaceae</taxon>
        <taxon>Paraburkholderia</taxon>
    </lineage>
</organism>
<name>K0DEY0_9BURK</name>
<dbReference type="EMBL" id="CP003863">
    <property type="protein sequence ID" value="AFT84491.1"/>
    <property type="molecule type" value="Genomic_DNA"/>
</dbReference>
<sequence length="149" mass="16562">MRARRRFHIEAIMSGLTPDTPVPSGVVVHAKSRVLELQYASGESYRLPFELLRVYSPSAEVQGHGPGQETLQTGKRHVTITMIEGVGNYAIQPTFSDGHSTGIYSWDLLYDLARRQDELWRAYLDKLAKAGVDRDAPMAPPGAAHGHRH</sequence>
<dbReference type="Gene3D" id="3.30.2020.30">
    <property type="match status" value="1"/>
</dbReference>
<dbReference type="Pfam" id="PF06155">
    <property type="entry name" value="GBBH-like_N"/>
    <property type="match status" value="1"/>
</dbReference>
<dbReference type="STRING" id="1229205.BUPH_04254"/>
<dbReference type="PANTHER" id="PTHR35303:SF5">
    <property type="entry name" value="OS02G0197800 PROTEIN"/>
    <property type="match status" value="1"/>
</dbReference>
<evidence type="ECO:0000256" key="1">
    <source>
        <dbReference type="ARBA" id="ARBA00022723"/>
    </source>
</evidence>
<dbReference type="Proteomes" id="UP000010105">
    <property type="component" value="Chromosome 1"/>
</dbReference>
<dbReference type="GO" id="GO:0046872">
    <property type="term" value="F:metal ion binding"/>
    <property type="evidence" value="ECO:0007669"/>
    <property type="project" value="UniProtKB-KW"/>
</dbReference>
<evidence type="ECO:0000259" key="3">
    <source>
        <dbReference type="Pfam" id="PF06155"/>
    </source>
</evidence>
<dbReference type="KEGG" id="bpx:BUPH_04254"/>
<accession>K0DEY0</accession>
<evidence type="ECO:0000313" key="5">
    <source>
        <dbReference type="Proteomes" id="UP000010105"/>
    </source>
</evidence>
<dbReference type="PANTHER" id="PTHR35303">
    <property type="entry name" value="OS02G0197800 PROTEIN"/>
    <property type="match status" value="1"/>
</dbReference>
<gene>
    <name evidence="4" type="ORF">BUPH_04254</name>
</gene>
<protein>
    <recommendedName>
        <fullName evidence="3">Gamma-butyrobetaine hydroxylase-like N-terminal domain-containing protein</fullName>
    </recommendedName>
</protein>
<feature type="domain" description="Gamma-butyrobetaine hydroxylase-like N-terminal" evidence="3">
    <location>
        <begin position="28"/>
        <end position="110"/>
    </location>
</feature>
<proteinExistence type="predicted"/>
<dbReference type="InterPro" id="IPR010376">
    <property type="entry name" value="GBBH-like_N"/>
</dbReference>
<reference evidence="4 5" key="1">
    <citation type="journal article" date="2012" name="J. Bacteriol.">
        <title>Complete Genome Sequence of Burkholderia phenoliruptrix BR3459a (CLA1), a Heat-Tolerant, Nitrogen-Fixing Symbiont of Mimosa flocculosa.</title>
        <authorList>
            <person name="de Oliveira Cunha C."/>
            <person name="Goda Zuleta L.F."/>
            <person name="Paula de Almeida L.G."/>
            <person name="Prioli Ciapina L."/>
            <person name="Lustrino Borges W."/>
            <person name="Pitard R.M."/>
            <person name="Baldani J.I."/>
            <person name="Straliotto R."/>
            <person name="de Faria S.M."/>
            <person name="Hungria M."/>
            <person name="Sousa Cavada B."/>
            <person name="Mercante F.M."/>
            <person name="Ribeiro de Vasconcelos A.T."/>
        </authorList>
    </citation>
    <scope>NUCLEOTIDE SEQUENCE [LARGE SCALE GENOMIC DNA]</scope>
    <source>
        <strain evidence="4 5">BR3459a</strain>
    </source>
</reference>
<keyword evidence="1" id="KW-0479">Metal-binding</keyword>
<evidence type="ECO:0000256" key="2">
    <source>
        <dbReference type="ARBA" id="ARBA00023004"/>
    </source>
</evidence>
<dbReference type="HOGENOM" id="CLU_117841_0_0_4"/>
<dbReference type="eggNOG" id="COG3536">
    <property type="taxonomic scope" value="Bacteria"/>
</dbReference>
<keyword evidence="2" id="KW-0408">Iron</keyword>
<dbReference type="PATRIC" id="fig|1229205.11.peg.383"/>
<evidence type="ECO:0000313" key="4">
    <source>
        <dbReference type="EMBL" id="AFT84491.1"/>
    </source>
</evidence>